<reference evidence="1" key="1">
    <citation type="submission" date="2022-09" db="EMBL/GenBank/DDBJ databases">
        <title>Fusarium specimens isolated from Avocado Roots.</title>
        <authorList>
            <person name="Stajich J."/>
            <person name="Roper C."/>
            <person name="Heimlech-Rivalta G."/>
        </authorList>
    </citation>
    <scope>NUCLEOTIDE SEQUENCE</scope>
    <source>
        <strain evidence="1">CF00136</strain>
    </source>
</reference>
<protein>
    <submittedName>
        <fullName evidence="1">Uncharacterized protein</fullName>
    </submittedName>
</protein>
<evidence type="ECO:0000313" key="1">
    <source>
        <dbReference type="EMBL" id="KAJ4253828.1"/>
    </source>
</evidence>
<dbReference type="EMBL" id="JAOQAZ010000023">
    <property type="protein sequence ID" value="KAJ4253828.1"/>
    <property type="molecule type" value="Genomic_DNA"/>
</dbReference>
<accession>A0A9W8VDN7</accession>
<evidence type="ECO:0000313" key="2">
    <source>
        <dbReference type="Proteomes" id="UP001152049"/>
    </source>
</evidence>
<proteinExistence type="predicted"/>
<keyword evidence="2" id="KW-1185">Reference proteome</keyword>
<name>A0A9W8VDN7_9HYPO</name>
<sequence length="308" mass="34324">MEESSAGIRATQARRQFLVAATGTALSDDEPLSDPQNSWLLYIERQIKKYPATELGDLLQYDEGPSASIESNDLSVTKIFLLLASLADFIKRGHHPSIDNALGFLTNQHLIPGALEQPLKNRARTLVFHLMAIITMMYSTELEGLNRRDVDELRIDQTQCISIEFNQPAEIAELPFCEMMQSFGPLLPVKDDTVMQSVADPVFSADSLYVSLLNASTLTQVGEIQIQWINNISSHLQFDSESRTLKLFCLPSFAEVNSNTSAAVFKYETLQLPLNAISHCLKLTASADSFKITTTCIIAQRILHQKPF</sequence>
<organism evidence="1 2">
    <name type="scientific">Fusarium torreyae</name>
    <dbReference type="NCBI Taxonomy" id="1237075"/>
    <lineage>
        <taxon>Eukaryota</taxon>
        <taxon>Fungi</taxon>
        <taxon>Dikarya</taxon>
        <taxon>Ascomycota</taxon>
        <taxon>Pezizomycotina</taxon>
        <taxon>Sordariomycetes</taxon>
        <taxon>Hypocreomycetidae</taxon>
        <taxon>Hypocreales</taxon>
        <taxon>Nectriaceae</taxon>
        <taxon>Fusarium</taxon>
    </lineage>
</organism>
<dbReference type="Proteomes" id="UP001152049">
    <property type="component" value="Unassembled WGS sequence"/>
</dbReference>
<comment type="caution">
    <text evidence="1">The sequence shown here is derived from an EMBL/GenBank/DDBJ whole genome shotgun (WGS) entry which is preliminary data.</text>
</comment>
<gene>
    <name evidence="1" type="ORF">NW762_010223</name>
</gene>
<dbReference type="AlphaFoldDB" id="A0A9W8VDN7"/>
<dbReference type="OrthoDB" id="5428890at2759"/>